<dbReference type="CDD" id="cd01647">
    <property type="entry name" value="RT_LTR"/>
    <property type="match status" value="1"/>
</dbReference>
<evidence type="ECO:0000256" key="1">
    <source>
        <dbReference type="ARBA" id="ARBA00022670"/>
    </source>
</evidence>
<keyword evidence="6" id="KW-0378">Hydrolase</keyword>
<evidence type="ECO:0000313" key="9">
    <source>
        <dbReference type="EMBL" id="KAA3473168.1"/>
    </source>
</evidence>
<dbReference type="InterPro" id="IPR043502">
    <property type="entry name" value="DNA/RNA_pol_sf"/>
</dbReference>
<dbReference type="GO" id="GO:0008233">
    <property type="term" value="F:peptidase activity"/>
    <property type="evidence" value="ECO:0007669"/>
    <property type="project" value="UniProtKB-KW"/>
</dbReference>
<keyword evidence="4" id="KW-0540">Nuclease</keyword>
<dbReference type="Pfam" id="PF03732">
    <property type="entry name" value="Retrotrans_gag"/>
    <property type="match status" value="1"/>
</dbReference>
<dbReference type="InterPro" id="IPR012337">
    <property type="entry name" value="RNaseH-like_sf"/>
</dbReference>
<dbReference type="SUPFAM" id="SSF53098">
    <property type="entry name" value="Ribonuclease H-like"/>
    <property type="match status" value="1"/>
</dbReference>
<name>A0A5B6VW17_9ROSI</name>
<dbReference type="PANTHER" id="PTHR24559">
    <property type="entry name" value="TRANSPOSON TY3-I GAG-POL POLYPROTEIN"/>
    <property type="match status" value="1"/>
</dbReference>
<dbReference type="InterPro" id="IPR000477">
    <property type="entry name" value="RT_dom"/>
</dbReference>
<proteinExistence type="predicted"/>
<evidence type="ECO:0000256" key="6">
    <source>
        <dbReference type="ARBA" id="ARBA00022801"/>
    </source>
</evidence>
<evidence type="ECO:0000256" key="5">
    <source>
        <dbReference type="ARBA" id="ARBA00022759"/>
    </source>
</evidence>
<dbReference type="AlphaFoldDB" id="A0A5B6VW17"/>
<dbReference type="FunFam" id="3.10.10.10:FF:000007">
    <property type="entry name" value="Retrovirus-related Pol polyprotein from transposon 17.6-like Protein"/>
    <property type="match status" value="1"/>
</dbReference>
<dbReference type="GO" id="GO:0006508">
    <property type="term" value="P:proteolysis"/>
    <property type="evidence" value="ECO:0007669"/>
    <property type="project" value="UniProtKB-KW"/>
</dbReference>
<dbReference type="Gene3D" id="3.10.10.10">
    <property type="entry name" value="HIV Type 1 Reverse Transcriptase, subunit A, domain 1"/>
    <property type="match status" value="1"/>
</dbReference>
<gene>
    <name evidence="9" type="ORF">EPI10_023570</name>
</gene>
<keyword evidence="5" id="KW-0255">Endonuclease</keyword>
<feature type="domain" description="Integrase catalytic" evidence="8">
    <location>
        <begin position="573"/>
        <end position="699"/>
    </location>
</feature>
<keyword evidence="10" id="KW-1185">Reference proteome</keyword>
<keyword evidence="7" id="KW-0695">RNA-directed DNA polymerase</keyword>
<keyword evidence="3" id="KW-0548">Nucleotidyltransferase</keyword>
<dbReference type="Pfam" id="PF17921">
    <property type="entry name" value="Integrase_H2C2"/>
    <property type="match status" value="1"/>
</dbReference>
<evidence type="ECO:0000313" key="10">
    <source>
        <dbReference type="Proteomes" id="UP000325315"/>
    </source>
</evidence>
<dbReference type="GO" id="GO:0015074">
    <property type="term" value="P:DNA integration"/>
    <property type="evidence" value="ECO:0007669"/>
    <property type="project" value="InterPro"/>
</dbReference>
<dbReference type="GO" id="GO:0003964">
    <property type="term" value="F:RNA-directed DNA polymerase activity"/>
    <property type="evidence" value="ECO:0007669"/>
    <property type="project" value="UniProtKB-KW"/>
</dbReference>
<keyword evidence="2" id="KW-0808">Transferase</keyword>
<dbReference type="InterPro" id="IPR043128">
    <property type="entry name" value="Rev_trsase/Diguanyl_cyclase"/>
</dbReference>
<comment type="caution">
    <text evidence="9">The sequence shown here is derived from an EMBL/GenBank/DDBJ whole genome shotgun (WGS) entry which is preliminary data.</text>
</comment>
<evidence type="ECO:0000259" key="8">
    <source>
        <dbReference type="PROSITE" id="PS50994"/>
    </source>
</evidence>
<dbReference type="InterPro" id="IPR005162">
    <property type="entry name" value="Retrotrans_gag_dom"/>
</dbReference>
<dbReference type="PROSITE" id="PS50994">
    <property type="entry name" value="INTEGRASE"/>
    <property type="match status" value="1"/>
</dbReference>
<dbReference type="GO" id="GO:0004519">
    <property type="term" value="F:endonuclease activity"/>
    <property type="evidence" value="ECO:0007669"/>
    <property type="project" value="UniProtKB-KW"/>
</dbReference>
<evidence type="ECO:0000256" key="2">
    <source>
        <dbReference type="ARBA" id="ARBA00022679"/>
    </source>
</evidence>
<dbReference type="InterPro" id="IPR001584">
    <property type="entry name" value="Integrase_cat-core"/>
</dbReference>
<accession>A0A5B6VW17</accession>
<protein>
    <recommendedName>
        <fullName evidence="8">Integrase catalytic domain-containing protein</fullName>
    </recommendedName>
</protein>
<dbReference type="OrthoDB" id="2272416at2759"/>
<reference evidence="10" key="1">
    <citation type="journal article" date="2019" name="Plant Biotechnol. J.">
        <title>Genome sequencing of the Australian wild diploid species Gossypium australe highlights disease resistance and delayed gland morphogenesis.</title>
        <authorList>
            <person name="Cai Y."/>
            <person name="Cai X."/>
            <person name="Wang Q."/>
            <person name="Wang P."/>
            <person name="Zhang Y."/>
            <person name="Cai C."/>
            <person name="Xu Y."/>
            <person name="Wang K."/>
            <person name="Zhou Z."/>
            <person name="Wang C."/>
            <person name="Geng S."/>
            <person name="Li B."/>
            <person name="Dong Q."/>
            <person name="Hou Y."/>
            <person name="Wang H."/>
            <person name="Ai P."/>
            <person name="Liu Z."/>
            <person name="Yi F."/>
            <person name="Sun M."/>
            <person name="An G."/>
            <person name="Cheng J."/>
            <person name="Zhang Y."/>
            <person name="Shi Q."/>
            <person name="Xie Y."/>
            <person name="Shi X."/>
            <person name="Chang Y."/>
            <person name="Huang F."/>
            <person name="Chen Y."/>
            <person name="Hong S."/>
            <person name="Mi L."/>
            <person name="Sun Q."/>
            <person name="Zhang L."/>
            <person name="Zhou B."/>
            <person name="Peng R."/>
            <person name="Zhang X."/>
            <person name="Liu F."/>
        </authorList>
    </citation>
    <scope>NUCLEOTIDE SEQUENCE [LARGE SCALE GENOMIC DNA]</scope>
    <source>
        <strain evidence="10">cv. PA1801</strain>
    </source>
</reference>
<dbReference type="GO" id="GO:0003676">
    <property type="term" value="F:nucleic acid binding"/>
    <property type="evidence" value="ECO:0007669"/>
    <property type="project" value="InterPro"/>
</dbReference>
<dbReference type="SUPFAM" id="SSF56672">
    <property type="entry name" value="DNA/RNA polymerases"/>
    <property type="match status" value="1"/>
</dbReference>
<evidence type="ECO:0000256" key="3">
    <source>
        <dbReference type="ARBA" id="ARBA00022695"/>
    </source>
</evidence>
<dbReference type="PANTHER" id="PTHR24559:SF447">
    <property type="entry name" value="RNA-DIRECTED DNA POLYMERASE HOMOLOG"/>
    <property type="match status" value="1"/>
</dbReference>
<organism evidence="9 10">
    <name type="scientific">Gossypium australe</name>
    <dbReference type="NCBI Taxonomy" id="47621"/>
    <lineage>
        <taxon>Eukaryota</taxon>
        <taxon>Viridiplantae</taxon>
        <taxon>Streptophyta</taxon>
        <taxon>Embryophyta</taxon>
        <taxon>Tracheophyta</taxon>
        <taxon>Spermatophyta</taxon>
        <taxon>Magnoliopsida</taxon>
        <taxon>eudicotyledons</taxon>
        <taxon>Gunneridae</taxon>
        <taxon>Pentapetalae</taxon>
        <taxon>rosids</taxon>
        <taxon>malvids</taxon>
        <taxon>Malvales</taxon>
        <taxon>Malvaceae</taxon>
        <taxon>Malvoideae</taxon>
        <taxon>Gossypium</taxon>
    </lineage>
</organism>
<dbReference type="Proteomes" id="UP000325315">
    <property type="component" value="Unassembled WGS sequence"/>
</dbReference>
<dbReference type="InterPro" id="IPR041588">
    <property type="entry name" value="Integrase_H2C2"/>
</dbReference>
<dbReference type="Gene3D" id="3.30.70.270">
    <property type="match status" value="1"/>
</dbReference>
<evidence type="ECO:0000256" key="4">
    <source>
        <dbReference type="ARBA" id="ARBA00022722"/>
    </source>
</evidence>
<evidence type="ECO:0000256" key="7">
    <source>
        <dbReference type="ARBA" id="ARBA00022918"/>
    </source>
</evidence>
<sequence length="780" mass="89420">MDNLDCTPEQKLKGAVSLLRDEAYQWWLTVKEGIQPDRLTWEFFKTAFQGKYVGASYVDARRREFLNLTQGDRSVAEYEAKFLRLSRYARGMVATGYERCVRFEDGLRDNLRVLIALQRENKRDLEPSSFVQRPKKKARVDGPTRVWAPIGTTRQPLCTDCSKRHQGKCWKRTGACLRGCNGLGRGQRAPGRGAGHTEASTTSEVTMLSPLGRSIRVNKLFRDVLLEVQGATFLADLMELPFGEFDLILGIDCEVVVIGERRNYLSNVISALRAKKLVHKGCEAYLAYVSVSDSGDSSVKDIRTVKDFPDIFPEELPGLPSDREVELGIELLPGYHQLRVKETDVHKTSFRTRYGHYEFLVMPFGLTNTPAAFMDLMNRVFQPYLDRFVVVFIDDILVYSEIEDGHDEHLRHESFEKLKTILTEASALIQPESGKEFTVYSDASHVGLGCVLICVELLKDYDCTIEYHPGKANVVADALSRKVVTDLRAMVARLSLFNDGSLLAELQVKSTWIEQIKSKQMEDEWRICVLKDIELRQFILREAHSSPYAMHPGGNKMYRDLRELYWWPGLKREVTDFVVRLHGVPVSIISDRDPRFTSRFWKKLHEALGIRLDFSTTFHPQTDGQSERVIQILEDMCRTPSCWTELGERRVLGPELVFNTEDKVRLIWDRLKAASDRQKSYADLKRYSSNPTHVVPIKEIEVRPDLTFGEKPVQILERAIKVLRRKSIPLVKKLPVEVMYMKVSLLDRHPRVKAIMETVGRDQAKPHGTYVCFFEVVSCI</sequence>
<keyword evidence="1" id="KW-0645">Protease</keyword>
<dbReference type="EMBL" id="SMMG02000005">
    <property type="protein sequence ID" value="KAA3473168.1"/>
    <property type="molecule type" value="Genomic_DNA"/>
</dbReference>
<dbReference type="Gene3D" id="3.30.420.10">
    <property type="entry name" value="Ribonuclease H-like superfamily/Ribonuclease H"/>
    <property type="match status" value="1"/>
</dbReference>
<dbReference type="InterPro" id="IPR036397">
    <property type="entry name" value="RNaseH_sf"/>
</dbReference>
<dbReference type="Pfam" id="PF08284">
    <property type="entry name" value="RVP_2"/>
    <property type="match status" value="1"/>
</dbReference>
<dbReference type="InterPro" id="IPR053134">
    <property type="entry name" value="RNA-dir_DNA_polymerase"/>
</dbReference>
<dbReference type="Pfam" id="PF00078">
    <property type="entry name" value="RVT_1"/>
    <property type="match status" value="1"/>
</dbReference>